<reference evidence="2" key="1">
    <citation type="journal article" date="2021" name="BMC Genomics">
        <title>Chromosome-level genome assembly and manually-curated proteome of model necrotroph Parastagonospora nodorum Sn15 reveals a genome-wide trove of candidate effector homologs, and redundancy of virulence-related functions within an accessory chromosome.</title>
        <authorList>
            <person name="Bertazzoni S."/>
            <person name="Jones D.A.B."/>
            <person name="Phan H.T."/>
            <person name="Tan K.-C."/>
            <person name="Hane J.K."/>
        </authorList>
    </citation>
    <scope>NUCLEOTIDE SEQUENCE [LARGE SCALE GENOMIC DNA]</scope>
    <source>
        <strain evidence="2">SN15 / ATCC MYA-4574 / FGSC 10173)</strain>
    </source>
</reference>
<keyword evidence="2" id="KW-1185">Reference proteome</keyword>
<proteinExistence type="predicted"/>
<dbReference type="EMBL" id="CP069024">
    <property type="protein sequence ID" value="QRC92039.1"/>
    <property type="molecule type" value="Genomic_DNA"/>
</dbReference>
<dbReference type="VEuPathDB" id="FungiDB:JI435_401890"/>
<accession>A0A7U2HVP0</accession>
<gene>
    <name evidence="1" type="ORF">JI435_401890</name>
</gene>
<evidence type="ECO:0000313" key="2">
    <source>
        <dbReference type="Proteomes" id="UP000663193"/>
    </source>
</evidence>
<sequence>MRRIDFGELMTLKAKKMELEDGYYLKATAGSITFMSRRKNGLDDFMQLWFQPQYSYFPLRNSCFLNLMSGEVKLVRRSMYSMLFQANWIALQTFFCVINHDGKRRRRW</sequence>
<name>A0A7U2HVP0_PHANO</name>
<organism evidence="1 2">
    <name type="scientific">Phaeosphaeria nodorum (strain SN15 / ATCC MYA-4574 / FGSC 10173)</name>
    <name type="common">Glume blotch fungus</name>
    <name type="synonym">Parastagonospora nodorum</name>
    <dbReference type="NCBI Taxonomy" id="321614"/>
    <lineage>
        <taxon>Eukaryota</taxon>
        <taxon>Fungi</taxon>
        <taxon>Dikarya</taxon>
        <taxon>Ascomycota</taxon>
        <taxon>Pezizomycotina</taxon>
        <taxon>Dothideomycetes</taxon>
        <taxon>Pleosporomycetidae</taxon>
        <taxon>Pleosporales</taxon>
        <taxon>Pleosporineae</taxon>
        <taxon>Phaeosphaeriaceae</taxon>
        <taxon>Parastagonospora</taxon>
    </lineage>
</organism>
<evidence type="ECO:0000313" key="1">
    <source>
        <dbReference type="EMBL" id="QRC92039.1"/>
    </source>
</evidence>
<dbReference type="AlphaFoldDB" id="A0A7U2HVP0"/>
<protein>
    <submittedName>
        <fullName evidence="1">Uncharacterized protein</fullName>
    </submittedName>
</protein>
<dbReference type="Proteomes" id="UP000663193">
    <property type="component" value="Chromosome 2"/>
</dbReference>